<dbReference type="InterPro" id="IPR002201">
    <property type="entry name" value="Glyco_trans_9"/>
</dbReference>
<proteinExistence type="predicted"/>
<keyword evidence="2 3" id="KW-0808">Transferase</keyword>
<dbReference type="AlphaFoldDB" id="J3CLX2"/>
<dbReference type="Proteomes" id="UP000007509">
    <property type="component" value="Unassembled WGS sequence"/>
</dbReference>
<dbReference type="PATRIC" id="fig|1144316.3.peg.1025"/>
<protein>
    <submittedName>
        <fullName evidence="3">ADP-heptose:LPS heptosyltransferase</fullName>
    </submittedName>
</protein>
<dbReference type="GO" id="GO:0009244">
    <property type="term" value="P:lipopolysaccharide core region biosynthetic process"/>
    <property type="evidence" value="ECO:0007669"/>
    <property type="project" value="TreeGrafter"/>
</dbReference>
<evidence type="ECO:0000313" key="3">
    <source>
        <dbReference type="EMBL" id="EJL74279.1"/>
    </source>
</evidence>
<dbReference type="OrthoDB" id="9797795at2"/>
<dbReference type="EMBL" id="AKJY01000014">
    <property type="protein sequence ID" value="EJL74279.1"/>
    <property type="molecule type" value="Genomic_DNA"/>
</dbReference>
<keyword evidence="4" id="KW-1185">Reference proteome</keyword>
<dbReference type="GO" id="GO:0005829">
    <property type="term" value="C:cytosol"/>
    <property type="evidence" value="ECO:0007669"/>
    <property type="project" value="TreeGrafter"/>
</dbReference>
<sequence length="348" mass="39735">MKIPKSINIIRRSIMRNLTKNIGRSNTEINLKKKIEIKKILISRPNHRLGNLLLLTPLVQEVISTFPDSKIDLFVKGGITPIIYKNYPNIGKIIQLPKRPFSNILKYVNGWISIKTQKYDLVINASFGSSSGRLSTLFANSKYKLFGDIDESYSAKFPDYHHSAKNSVYNLRQYLTKLGIPENPNEVPSLDLKLSREEVEIGKKKLFDLVKNDKKTICLFTNATGDKCYSESWWNEFYSQLKQNFPDYNIIELLPVENISKLNFTIPFFYSTDIREMGGLIANSNLFIAADNGVMHLASASGTPTIGLFSVTDETIYRPYNNNSFSINTRSLNSQNIMDLLHETMMHI</sequence>
<dbReference type="GO" id="GO:0008713">
    <property type="term" value="F:ADP-heptose-lipopolysaccharide heptosyltransferase activity"/>
    <property type="evidence" value="ECO:0007669"/>
    <property type="project" value="TreeGrafter"/>
</dbReference>
<name>J3CLX2_9FLAO</name>
<dbReference type="Pfam" id="PF01075">
    <property type="entry name" value="Glyco_transf_9"/>
    <property type="match status" value="1"/>
</dbReference>
<comment type="caution">
    <text evidence="3">The sequence shown here is derived from an EMBL/GenBank/DDBJ whole genome shotgun (WGS) entry which is preliminary data.</text>
</comment>
<dbReference type="InterPro" id="IPR051199">
    <property type="entry name" value="LPS_LOS_Heptosyltrfase"/>
</dbReference>
<reference evidence="3 4" key="1">
    <citation type="journal article" date="2012" name="J. Bacteriol.">
        <title>Twenty-one genome sequences from Pseudomonas species and 19 genome sequences from diverse bacteria isolated from the rhizosphere and endosphere of Populus deltoides.</title>
        <authorList>
            <person name="Brown S.D."/>
            <person name="Utturkar S.M."/>
            <person name="Klingeman D.M."/>
            <person name="Johnson C.M."/>
            <person name="Martin S.L."/>
            <person name="Land M.L."/>
            <person name="Lu T.Y."/>
            <person name="Schadt C.W."/>
            <person name="Doktycz M.J."/>
            <person name="Pelletier D.A."/>
        </authorList>
    </citation>
    <scope>NUCLEOTIDE SEQUENCE [LARGE SCALE GENOMIC DNA]</scope>
    <source>
        <strain evidence="3 4">CF314</strain>
    </source>
</reference>
<evidence type="ECO:0000313" key="4">
    <source>
        <dbReference type="Proteomes" id="UP000007509"/>
    </source>
</evidence>
<evidence type="ECO:0000256" key="2">
    <source>
        <dbReference type="ARBA" id="ARBA00022679"/>
    </source>
</evidence>
<accession>J3CLX2</accession>
<evidence type="ECO:0000256" key="1">
    <source>
        <dbReference type="ARBA" id="ARBA00022676"/>
    </source>
</evidence>
<organism evidence="3 4">
    <name type="scientific">Chryseobacterium populi</name>
    <dbReference type="NCBI Taxonomy" id="1144316"/>
    <lineage>
        <taxon>Bacteria</taxon>
        <taxon>Pseudomonadati</taxon>
        <taxon>Bacteroidota</taxon>
        <taxon>Flavobacteriia</taxon>
        <taxon>Flavobacteriales</taxon>
        <taxon>Weeksellaceae</taxon>
        <taxon>Chryseobacterium group</taxon>
        <taxon>Chryseobacterium</taxon>
    </lineage>
</organism>
<dbReference type="PANTHER" id="PTHR30160">
    <property type="entry name" value="TETRAACYLDISACCHARIDE 4'-KINASE-RELATED"/>
    <property type="match status" value="1"/>
</dbReference>
<dbReference type="Gene3D" id="3.40.50.2000">
    <property type="entry name" value="Glycogen Phosphorylase B"/>
    <property type="match status" value="2"/>
</dbReference>
<dbReference type="SUPFAM" id="SSF53756">
    <property type="entry name" value="UDP-Glycosyltransferase/glycogen phosphorylase"/>
    <property type="match status" value="1"/>
</dbReference>
<keyword evidence="1" id="KW-0328">Glycosyltransferase</keyword>
<gene>
    <name evidence="3" type="ORF">PMI13_01012</name>
</gene>